<keyword evidence="6" id="KW-1185">Reference proteome</keyword>
<dbReference type="AlphaFoldDB" id="A0A515ERU5"/>
<dbReference type="PANTHER" id="PTHR12599">
    <property type="entry name" value="PTERIN-4-ALPHA-CARBINOLAMINE DEHYDRATASE"/>
    <property type="match status" value="1"/>
</dbReference>
<dbReference type="Gene3D" id="3.30.1360.20">
    <property type="entry name" value="Transcriptional coactivator/pterin dehydratase"/>
    <property type="match status" value="1"/>
</dbReference>
<organism evidence="5 6">
    <name type="scientific">Rhodoferax aquaticus</name>
    <dbReference type="NCBI Taxonomy" id="2527691"/>
    <lineage>
        <taxon>Bacteria</taxon>
        <taxon>Pseudomonadati</taxon>
        <taxon>Pseudomonadota</taxon>
        <taxon>Betaproteobacteria</taxon>
        <taxon>Burkholderiales</taxon>
        <taxon>Comamonadaceae</taxon>
        <taxon>Rhodoferax</taxon>
    </lineage>
</organism>
<sequence>MQNLKTASALAATQIIAKLVHLNGWRLFGDGPELAIEKEFNFDTHSAAAAFVGSVALLAAQHAHFPDIVFTQARCVVRWRTASVQGISQLDFDGAARIDAFSALL</sequence>
<dbReference type="PANTHER" id="PTHR12599:SF0">
    <property type="entry name" value="PTERIN-4-ALPHA-CARBINOLAMINE DEHYDRATASE"/>
    <property type="match status" value="1"/>
</dbReference>
<gene>
    <name evidence="5" type="ORF">EXZ61_14980</name>
</gene>
<dbReference type="GO" id="GO:0006729">
    <property type="term" value="P:tetrahydrobiopterin biosynthetic process"/>
    <property type="evidence" value="ECO:0007669"/>
    <property type="project" value="InterPro"/>
</dbReference>
<evidence type="ECO:0000256" key="1">
    <source>
        <dbReference type="ARBA" id="ARBA00001554"/>
    </source>
</evidence>
<keyword evidence="4" id="KW-0456">Lyase</keyword>
<evidence type="ECO:0000256" key="2">
    <source>
        <dbReference type="ARBA" id="ARBA00006472"/>
    </source>
</evidence>
<reference evidence="6" key="1">
    <citation type="submission" date="2019-02" db="EMBL/GenBank/DDBJ databases">
        <title>Complete genome sequence of Rhodoferax sp. Gr-4.</title>
        <authorList>
            <person name="Jin L."/>
        </authorList>
    </citation>
    <scope>NUCLEOTIDE SEQUENCE [LARGE SCALE GENOMIC DNA]</scope>
    <source>
        <strain evidence="6">Gr-4</strain>
    </source>
</reference>
<dbReference type="RefSeq" id="WP_142812528.1">
    <property type="nucleotide sequence ID" value="NZ_CP036282.1"/>
</dbReference>
<evidence type="ECO:0000256" key="4">
    <source>
        <dbReference type="ARBA" id="ARBA00023239"/>
    </source>
</evidence>
<dbReference type="Pfam" id="PF01329">
    <property type="entry name" value="Pterin_4a"/>
    <property type="match status" value="1"/>
</dbReference>
<dbReference type="InterPro" id="IPR036428">
    <property type="entry name" value="PCD_sf"/>
</dbReference>
<protein>
    <recommendedName>
        <fullName evidence="3">4a-hydroxytetrahydrobiopterin dehydratase</fullName>
        <ecNumber evidence="3">4.2.1.96</ecNumber>
    </recommendedName>
</protein>
<dbReference type="EMBL" id="CP036282">
    <property type="protein sequence ID" value="QDL55370.1"/>
    <property type="molecule type" value="Genomic_DNA"/>
</dbReference>
<comment type="catalytic activity">
    <reaction evidence="1">
        <text>(4aS,6R)-4a-hydroxy-L-erythro-5,6,7,8-tetrahydrobiopterin = (6R)-L-erythro-6,7-dihydrobiopterin + H2O</text>
        <dbReference type="Rhea" id="RHEA:11920"/>
        <dbReference type="ChEBI" id="CHEBI:15377"/>
        <dbReference type="ChEBI" id="CHEBI:15642"/>
        <dbReference type="ChEBI" id="CHEBI:43120"/>
        <dbReference type="EC" id="4.2.1.96"/>
    </reaction>
</comment>
<dbReference type="SUPFAM" id="SSF55248">
    <property type="entry name" value="PCD-like"/>
    <property type="match status" value="1"/>
</dbReference>
<name>A0A515ERU5_9BURK</name>
<dbReference type="Proteomes" id="UP000317365">
    <property type="component" value="Chromosome"/>
</dbReference>
<dbReference type="EC" id="4.2.1.96" evidence="3"/>
<proteinExistence type="inferred from homology"/>
<dbReference type="GO" id="GO:0008124">
    <property type="term" value="F:4-alpha-hydroxytetrahydrobiopterin dehydratase activity"/>
    <property type="evidence" value="ECO:0007669"/>
    <property type="project" value="UniProtKB-EC"/>
</dbReference>
<reference evidence="6" key="2">
    <citation type="journal article" date="2020" name="Int. J. Syst. Evol. Microbiol.">
        <title>Genomic insights into a novel species Rhodoferax aquaticus sp. nov., isolated from freshwater.</title>
        <authorList>
            <person name="Li T."/>
            <person name="Zhuo Y."/>
            <person name="Jin C.Z."/>
            <person name="Wu X."/>
            <person name="Ko S.R."/>
            <person name="Jin F.J."/>
            <person name="Ahn C.Y."/>
            <person name="Oh H.M."/>
            <person name="Lee H.G."/>
            <person name="Jin L."/>
        </authorList>
    </citation>
    <scope>NUCLEOTIDE SEQUENCE [LARGE SCALE GENOMIC DNA]</scope>
    <source>
        <strain evidence="6">Gr-4</strain>
    </source>
</reference>
<evidence type="ECO:0000256" key="3">
    <source>
        <dbReference type="ARBA" id="ARBA00013252"/>
    </source>
</evidence>
<comment type="similarity">
    <text evidence="2">Belongs to the pterin-4-alpha-carbinolamine dehydratase family.</text>
</comment>
<dbReference type="KEGG" id="rhg:EXZ61_14980"/>
<accession>A0A515ERU5</accession>
<dbReference type="InterPro" id="IPR001533">
    <property type="entry name" value="Pterin_deHydtase"/>
</dbReference>
<evidence type="ECO:0000313" key="6">
    <source>
        <dbReference type="Proteomes" id="UP000317365"/>
    </source>
</evidence>
<evidence type="ECO:0000313" key="5">
    <source>
        <dbReference type="EMBL" id="QDL55370.1"/>
    </source>
</evidence>
<dbReference type="CDD" id="cd00488">
    <property type="entry name" value="PCD_DCoH"/>
    <property type="match status" value="1"/>
</dbReference>